<dbReference type="InterPro" id="IPR044534">
    <property type="entry name" value="TTL1-4"/>
</dbReference>
<dbReference type="Gene3D" id="1.25.40.10">
    <property type="entry name" value="Tetratricopeptide repeat domain"/>
    <property type="match status" value="1"/>
</dbReference>
<dbReference type="SUPFAM" id="SSF48452">
    <property type="entry name" value="TPR-like"/>
    <property type="match status" value="1"/>
</dbReference>
<dbReference type="AlphaFoldDB" id="A0A7C0VCS8"/>
<organism evidence="2">
    <name type="scientific">candidate division WOR-3 bacterium</name>
    <dbReference type="NCBI Taxonomy" id="2052148"/>
    <lineage>
        <taxon>Bacteria</taxon>
        <taxon>Bacteria division WOR-3</taxon>
    </lineage>
</organism>
<dbReference type="InterPro" id="IPR019734">
    <property type="entry name" value="TPR_rpt"/>
</dbReference>
<comment type="caution">
    <text evidence="2">The sequence shown here is derived from an EMBL/GenBank/DDBJ whole genome shotgun (WGS) entry which is preliminary data.</text>
</comment>
<dbReference type="EMBL" id="DQWE01000347">
    <property type="protein sequence ID" value="HDI83586.1"/>
    <property type="molecule type" value="Genomic_DNA"/>
</dbReference>
<sequence length="101" mass="11383">MILILISTVAGIVNQGNKFFREGKYDTALSYYNQAELLSPENPVIKFNKGVALYKLGRMDEAEKSLLGALKTKNPVLKQRTFYNLGNTYYKMGKLDNAIKS</sequence>
<feature type="non-terminal residue" evidence="2">
    <location>
        <position position="101"/>
    </location>
</feature>
<dbReference type="InterPro" id="IPR011990">
    <property type="entry name" value="TPR-like_helical_dom_sf"/>
</dbReference>
<evidence type="ECO:0000313" key="2">
    <source>
        <dbReference type="EMBL" id="HDI83586.1"/>
    </source>
</evidence>
<dbReference type="PANTHER" id="PTHR46050">
    <property type="entry name" value="TPR REPEAT-CONTAINING THIOREDOXIN"/>
    <property type="match status" value="1"/>
</dbReference>
<feature type="repeat" description="TPR" evidence="1">
    <location>
        <begin position="9"/>
        <end position="42"/>
    </location>
</feature>
<protein>
    <submittedName>
        <fullName evidence="2">Tetratricopeptide repeat protein</fullName>
    </submittedName>
</protein>
<reference evidence="2" key="1">
    <citation type="journal article" date="2020" name="mSystems">
        <title>Genome- and Community-Level Interaction Insights into Carbon Utilization and Element Cycling Functions of Hydrothermarchaeota in Hydrothermal Sediment.</title>
        <authorList>
            <person name="Zhou Z."/>
            <person name="Liu Y."/>
            <person name="Xu W."/>
            <person name="Pan J."/>
            <person name="Luo Z.H."/>
            <person name="Li M."/>
        </authorList>
    </citation>
    <scope>NUCLEOTIDE SEQUENCE [LARGE SCALE GENOMIC DNA]</scope>
    <source>
        <strain evidence="2">HyVt-102</strain>
    </source>
</reference>
<gene>
    <name evidence="2" type="ORF">ENF18_07345</name>
</gene>
<dbReference type="Pfam" id="PF13181">
    <property type="entry name" value="TPR_8"/>
    <property type="match status" value="1"/>
</dbReference>
<dbReference type="PROSITE" id="PS50293">
    <property type="entry name" value="TPR_REGION"/>
    <property type="match status" value="1"/>
</dbReference>
<accession>A0A7C0VCS8</accession>
<evidence type="ECO:0000256" key="1">
    <source>
        <dbReference type="PROSITE-ProRule" id="PRU00339"/>
    </source>
</evidence>
<dbReference type="Proteomes" id="UP000885847">
    <property type="component" value="Unassembled WGS sequence"/>
</dbReference>
<dbReference type="PROSITE" id="PS50005">
    <property type="entry name" value="TPR"/>
    <property type="match status" value="1"/>
</dbReference>
<keyword evidence="1" id="KW-0802">TPR repeat</keyword>
<proteinExistence type="predicted"/>
<dbReference type="SMART" id="SM00028">
    <property type="entry name" value="TPR"/>
    <property type="match status" value="2"/>
</dbReference>
<dbReference type="Pfam" id="PF14559">
    <property type="entry name" value="TPR_19"/>
    <property type="match status" value="1"/>
</dbReference>
<name>A0A7C0VCS8_UNCW3</name>
<dbReference type="PANTHER" id="PTHR46050:SF29">
    <property type="entry name" value="TPR REPEAT-CONTAINING THIOREDOXIN TTL4"/>
    <property type="match status" value="1"/>
</dbReference>